<feature type="signal peptide" evidence="1">
    <location>
        <begin position="1"/>
        <end position="27"/>
    </location>
</feature>
<evidence type="ECO:0000313" key="2">
    <source>
        <dbReference type="EMBL" id="TYS62490.1"/>
    </source>
</evidence>
<dbReference type="STRING" id="79883.GCA_001636495_00435"/>
<name>A0A5D4SH73_9BACI</name>
<dbReference type="RefSeq" id="WP_148990115.1">
    <property type="nucleotide sequence ID" value="NZ_VTEV01000013.1"/>
</dbReference>
<evidence type="ECO:0000313" key="3">
    <source>
        <dbReference type="Proteomes" id="UP000322524"/>
    </source>
</evidence>
<feature type="chain" id="PRO_5022896034" evidence="1">
    <location>
        <begin position="28"/>
        <end position="256"/>
    </location>
</feature>
<dbReference type="AlphaFoldDB" id="A0A5D4SH73"/>
<evidence type="ECO:0000256" key="1">
    <source>
        <dbReference type="SAM" id="SignalP"/>
    </source>
</evidence>
<gene>
    <name evidence="2" type="ORF">FZC76_21225</name>
</gene>
<protein>
    <submittedName>
        <fullName evidence="2">Uncharacterized protein</fullName>
    </submittedName>
</protein>
<dbReference type="EMBL" id="VTEV01000013">
    <property type="protein sequence ID" value="TYS62490.1"/>
    <property type="molecule type" value="Genomic_DNA"/>
</dbReference>
<keyword evidence="1" id="KW-0732">Signal</keyword>
<proteinExistence type="predicted"/>
<comment type="caution">
    <text evidence="2">The sequence shown here is derived from an EMBL/GenBank/DDBJ whole genome shotgun (WGS) entry which is preliminary data.</text>
</comment>
<sequence length="256" mass="28246">MTWQKKLVAGTVAVGLISGVGMTFASASEGSPLRQWYNELFSNTQQSILTDNEAAATEAFENWAANTEQLKVGAGFEINETMEAELTRVGTEIMSTKDEHIASLGEEKAELLADMNYQVYQHIFLEGYMAIQNQGDVAMGTVEESFQNFTNETGQAAVNEMTQELTSAKDSAVTELEEAIAHAKEELSAQLAMEEQVSRNNLERQITYKLTDLRDALTSIINELVSEQQNIITAKALELEEEAKASLDEVMESIND</sequence>
<reference evidence="2 3" key="1">
    <citation type="submission" date="2019-08" db="EMBL/GenBank/DDBJ databases">
        <title>Bacillus genomes from the desert of Cuatro Cienegas, Coahuila.</title>
        <authorList>
            <person name="Olmedo-Alvarez G."/>
        </authorList>
    </citation>
    <scope>NUCLEOTIDE SEQUENCE [LARGE SCALE GENOMIC DNA]</scope>
    <source>
        <strain evidence="2 3">CH28_1T</strain>
    </source>
</reference>
<organism evidence="2 3">
    <name type="scientific">Sutcliffiella horikoshii</name>
    <dbReference type="NCBI Taxonomy" id="79883"/>
    <lineage>
        <taxon>Bacteria</taxon>
        <taxon>Bacillati</taxon>
        <taxon>Bacillota</taxon>
        <taxon>Bacilli</taxon>
        <taxon>Bacillales</taxon>
        <taxon>Bacillaceae</taxon>
        <taxon>Sutcliffiella</taxon>
    </lineage>
</organism>
<dbReference type="Proteomes" id="UP000322524">
    <property type="component" value="Unassembled WGS sequence"/>
</dbReference>
<accession>A0A5D4SH73</accession>
<dbReference type="OrthoDB" id="2437506at2"/>